<dbReference type="AlphaFoldDB" id="A0A4V2G233"/>
<dbReference type="PRINTS" id="PR00455">
    <property type="entry name" value="HTHTETR"/>
</dbReference>
<proteinExistence type="predicted"/>
<dbReference type="Gene3D" id="1.10.10.60">
    <property type="entry name" value="Homeodomain-like"/>
    <property type="match status" value="1"/>
</dbReference>
<dbReference type="PROSITE" id="PS50977">
    <property type="entry name" value="HTH_TETR_2"/>
    <property type="match status" value="1"/>
</dbReference>
<feature type="region of interest" description="Disordered" evidence="5">
    <location>
        <begin position="1"/>
        <end position="32"/>
    </location>
</feature>
<evidence type="ECO:0000256" key="4">
    <source>
        <dbReference type="PROSITE-ProRule" id="PRU00335"/>
    </source>
</evidence>
<organism evidence="7 8">
    <name type="scientific">Blastococcus saxobsidens</name>
    <dbReference type="NCBI Taxonomy" id="138336"/>
    <lineage>
        <taxon>Bacteria</taxon>
        <taxon>Bacillati</taxon>
        <taxon>Actinomycetota</taxon>
        <taxon>Actinomycetes</taxon>
        <taxon>Geodermatophilales</taxon>
        <taxon>Geodermatophilaceae</taxon>
        <taxon>Blastococcus</taxon>
    </lineage>
</organism>
<evidence type="ECO:0000256" key="3">
    <source>
        <dbReference type="ARBA" id="ARBA00023163"/>
    </source>
</evidence>
<keyword evidence="8" id="KW-1185">Reference proteome</keyword>
<dbReference type="SUPFAM" id="SSF46689">
    <property type="entry name" value="Homeodomain-like"/>
    <property type="match status" value="1"/>
</dbReference>
<evidence type="ECO:0000256" key="1">
    <source>
        <dbReference type="ARBA" id="ARBA00023015"/>
    </source>
</evidence>
<dbReference type="EMBL" id="SHKV01000001">
    <property type="protein sequence ID" value="RZU31606.1"/>
    <property type="molecule type" value="Genomic_DNA"/>
</dbReference>
<dbReference type="PANTHER" id="PTHR30055">
    <property type="entry name" value="HTH-TYPE TRANSCRIPTIONAL REGULATOR RUTR"/>
    <property type="match status" value="1"/>
</dbReference>
<reference evidence="7 8" key="1">
    <citation type="submission" date="2019-02" db="EMBL/GenBank/DDBJ databases">
        <title>Sequencing the genomes of 1000 actinobacteria strains.</title>
        <authorList>
            <person name="Klenk H.-P."/>
        </authorList>
    </citation>
    <scope>NUCLEOTIDE SEQUENCE [LARGE SCALE GENOMIC DNA]</scope>
    <source>
        <strain evidence="7 8">DSM 44509</strain>
    </source>
</reference>
<dbReference type="GO" id="GO:0003700">
    <property type="term" value="F:DNA-binding transcription factor activity"/>
    <property type="evidence" value="ECO:0007669"/>
    <property type="project" value="TreeGrafter"/>
</dbReference>
<evidence type="ECO:0000256" key="5">
    <source>
        <dbReference type="SAM" id="MobiDB-lite"/>
    </source>
</evidence>
<sequence length="333" mass="34254">MTNVARVTGVAGAQTTASTLPQEGEDAAEPVGAAVIRAVPALELEEHGEAETGPLARPGTTRSAAPEASAAPAAGAPLPRAGVAGDVPAEALPGGSAAASAGATTAPVTEGDSSGPRRGRRALRGTGIRERRRQQTRNRIVDAATELFAERGFDAVSVVEIAQRAGVVEKTVFNHFPVKEGLVFDADPPMRAALLDAVRRRPAGESVAAAAGSFVVAAVSMLGTPEAADGVAQMARVIRSSRTLLTREREILGELTDALAALIAEETGARPGQVEPWLAAHAVLGLYASLLELARDRVLAGVSGPELAAELRRQGRRGLALLQFGLAGYAKRR</sequence>
<accession>A0A4V2G233</accession>
<dbReference type="InterPro" id="IPR050109">
    <property type="entry name" value="HTH-type_TetR-like_transc_reg"/>
</dbReference>
<keyword evidence="1" id="KW-0805">Transcription regulation</keyword>
<dbReference type="PANTHER" id="PTHR30055:SF234">
    <property type="entry name" value="HTH-TYPE TRANSCRIPTIONAL REGULATOR BETI"/>
    <property type="match status" value="1"/>
</dbReference>
<evidence type="ECO:0000313" key="7">
    <source>
        <dbReference type="EMBL" id="RZU31606.1"/>
    </source>
</evidence>
<feature type="compositionally biased region" description="Low complexity" evidence="5">
    <location>
        <begin position="64"/>
        <end position="107"/>
    </location>
</feature>
<gene>
    <name evidence="7" type="ORF">BKA19_1281</name>
</gene>
<keyword evidence="2 4" id="KW-0238">DNA-binding</keyword>
<dbReference type="Gene3D" id="1.10.357.10">
    <property type="entry name" value="Tetracycline Repressor, domain 2"/>
    <property type="match status" value="1"/>
</dbReference>
<evidence type="ECO:0000259" key="6">
    <source>
        <dbReference type="PROSITE" id="PS50977"/>
    </source>
</evidence>
<name>A0A4V2G233_9ACTN</name>
<evidence type="ECO:0000256" key="2">
    <source>
        <dbReference type="ARBA" id="ARBA00023125"/>
    </source>
</evidence>
<dbReference type="Pfam" id="PF00440">
    <property type="entry name" value="TetR_N"/>
    <property type="match status" value="1"/>
</dbReference>
<feature type="domain" description="HTH tetR-type" evidence="6">
    <location>
        <begin position="134"/>
        <end position="194"/>
    </location>
</feature>
<comment type="caution">
    <text evidence="7">The sequence shown here is derived from an EMBL/GenBank/DDBJ whole genome shotgun (WGS) entry which is preliminary data.</text>
</comment>
<keyword evidence="3" id="KW-0804">Transcription</keyword>
<evidence type="ECO:0000313" key="8">
    <source>
        <dbReference type="Proteomes" id="UP000292507"/>
    </source>
</evidence>
<feature type="region of interest" description="Disordered" evidence="5">
    <location>
        <begin position="44"/>
        <end position="137"/>
    </location>
</feature>
<dbReference type="InterPro" id="IPR009057">
    <property type="entry name" value="Homeodomain-like_sf"/>
</dbReference>
<dbReference type="InterPro" id="IPR001647">
    <property type="entry name" value="HTH_TetR"/>
</dbReference>
<dbReference type="Proteomes" id="UP000292507">
    <property type="component" value="Unassembled WGS sequence"/>
</dbReference>
<dbReference type="GO" id="GO:0000976">
    <property type="term" value="F:transcription cis-regulatory region binding"/>
    <property type="evidence" value="ECO:0007669"/>
    <property type="project" value="TreeGrafter"/>
</dbReference>
<feature type="DNA-binding region" description="H-T-H motif" evidence="4">
    <location>
        <begin position="157"/>
        <end position="176"/>
    </location>
</feature>
<protein>
    <submittedName>
        <fullName evidence="7">TetR family transcriptional regulator</fullName>
    </submittedName>
</protein>